<dbReference type="Gene3D" id="3.40.630.30">
    <property type="match status" value="1"/>
</dbReference>
<dbReference type="InterPro" id="IPR000182">
    <property type="entry name" value="GNAT_dom"/>
</dbReference>
<keyword evidence="3" id="KW-1185">Reference proteome</keyword>
<dbReference type="Pfam" id="PF13480">
    <property type="entry name" value="Acetyltransf_6"/>
    <property type="match status" value="1"/>
</dbReference>
<sequence length="261" mass="27794">MDHAAVLAHYDRDLRKDARPDGPDARIERSATVVRQVAGAHGWNGVLWSGLDGTGADAAIAGQIEHYTALGRAFEWKLHGHDLPADLGSRLVAAGFTPEPEETLMVAETAEVIALTADAEPPEGVRVLRADGAAGVERVVEVHEKVFGVDGGGLRHRLLTRLAADPGSLVAVVALAGDEAVSAARLESVTGTRFAGLWGGGTLEHWRGRGLYRTLVAHRARAAAARGHRYLQVDALPMSRRVLERLGFHALTTTTPHLYGA</sequence>
<keyword evidence="2" id="KW-0808">Transferase</keyword>
<reference evidence="2 3" key="1">
    <citation type="submission" date="2017-11" db="EMBL/GenBank/DDBJ databases">
        <title>Draft genome of actinobacteria isolated from guarana (Paullinia cupana (Mart.) Ducke.</title>
        <authorList>
            <person name="Siqueira K.A."/>
            <person name="Liotti R.G."/>
            <person name="Mendes T.A.O."/>
            <person name="Soares M.A."/>
        </authorList>
    </citation>
    <scope>NUCLEOTIDE SEQUENCE [LARGE SCALE GENOMIC DNA]</scope>
    <source>
        <strain evidence="2 3">193</strain>
    </source>
</reference>
<dbReference type="Proteomes" id="UP000270471">
    <property type="component" value="Unassembled WGS sequence"/>
</dbReference>
<dbReference type="RefSeq" id="WP_121892061.1">
    <property type="nucleotide sequence ID" value="NZ_PENI01000018.1"/>
</dbReference>
<feature type="domain" description="N-acetyltransferase" evidence="1">
    <location>
        <begin position="126"/>
        <end position="261"/>
    </location>
</feature>
<protein>
    <submittedName>
        <fullName evidence="2">GNAT family N-acetyltransferase</fullName>
    </submittedName>
</protein>
<evidence type="ECO:0000259" key="1">
    <source>
        <dbReference type="PROSITE" id="PS51186"/>
    </source>
</evidence>
<dbReference type="EMBL" id="PENI01000018">
    <property type="protein sequence ID" value="RMB83018.1"/>
    <property type="molecule type" value="Genomic_DNA"/>
</dbReference>
<evidence type="ECO:0000313" key="3">
    <source>
        <dbReference type="Proteomes" id="UP000270471"/>
    </source>
</evidence>
<organism evidence="2 3">
    <name type="scientific">Streptomyces shenzhenensis</name>
    <dbReference type="NCBI Taxonomy" id="943815"/>
    <lineage>
        <taxon>Bacteria</taxon>
        <taxon>Bacillati</taxon>
        <taxon>Actinomycetota</taxon>
        <taxon>Actinomycetes</taxon>
        <taxon>Kitasatosporales</taxon>
        <taxon>Streptomycetaceae</taxon>
        <taxon>Streptomyces</taxon>
    </lineage>
</organism>
<dbReference type="SUPFAM" id="SSF55729">
    <property type="entry name" value="Acyl-CoA N-acyltransferases (Nat)"/>
    <property type="match status" value="1"/>
</dbReference>
<gene>
    <name evidence="2" type="ORF">CTZ28_25485</name>
</gene>
<dbReference type="PROSITE" id="PS51186">
    <property type="entry name" value="GNAT"/>
    <property type="match status" value="1"/>
</dbReference>
<evidence type="ECO:0000313" key="2">
    <source>
        <dbReference type="EMBL" id="RMB83018.1"/>
    </source>
</evidence>
<name>A0A3M0I3T0_9ACTN</name>
<dbReference type="OrthoDB" id="164800at2"/>
<dbReference type="InterPro" id="IPR038740">
    <property type="entry name" value="BioF2-like_GNAT_dom"/>
</dbReference>
<dbReference type="InterPro" id="IPR016181">
    <property type="entry name" value="Acyl_CoA_acyltransferase"/>
</dbReference>
<dbReference type="GO" id="GO:0016747">
    <property type="term" value="F:acyltransferase activity, transferring groups other than amino-acyl groups"/>
    <property type="evidence" value="ECO:0007669"/>
    <property type="project" value="InterPro"/>
</dbReference>
<comment type="caution">
    <text evidence="2">The sequence shown here is derived from an EMBL/GenBank/DDBJ whole genome shotgun (WGS) entry which is preliminary data.</text>
</comment>
<proteinExistence type="predicted"/>
<dbReference type="AlphaFoldDB" id="A0A3M0I3T0"/>
<accession>A0A3M0I3T0</accession>